<name>A0A0K9PJQ2_ZOSMR</name>
<keyword evidence="3" id="KW-1185">Reference proteome</keyword>
<organism evidence="2 3">
    <name type="scientific">Zostera marina</name>
    <name type="common">Eelgrass</name>
    <dbReference type="NCBI Taxonomy" id="29655"/>
    <lineage>
        <taxon>Eukaryota</taxon>
        <taxon>Viridiplantae</taxon>
        <taxon>Streptophyta</taxon>
        <taxon>Embryophyta</taxon>
        <taxon>Tracheophyta</taxon>
        <taxon>Spermatophyta</taxon>
        <taxon>Magnoliopsida</taxon>
        <taxon>Liliopsida</taxon>
        <taxon>Zosteraceae</taxon>
        <taxon>Zostera</taxon>
    </lineage>
</organism>
<protein>
    <submittedName>
        <fullName evidence="2">Protein SCAI</fullName>
    </submittedName>
</protein>
<dbReference type="GO" id="GO:0006351">
    <property type="term" value="P:DNA-templated transcription"/>
    <property type="evidence" value="ECO:0007669"/>
    <property type="project" value="InterPro"/>
</dbReference>
<dbReference type="Pfam" id="PF12070">
    <property type="entry name" value="SCAI"/>
    <property type="match status" value="1"/>
</dbReference>
<dbReference type="STRING" id="29655.A0A0K9PJQ2"/>
<dbReference type="EMBL" id="LFYR01000839">
    <property type="protein sequence ID" value="KMZ68470.1"/>
    <property type="molecule type" value="Genomic_DNA"/>
</dbReference>
<reference evidence="3" key="1">
    <citation type="journal article" date="2016" name="Nature">
        <title>The genome of the seagrass Zostera marina reveals angiosperm adaptation to the sea.</title>
        <authorList>
            <person name="Olsen J.L."/>
            <person name="Rouze P."/>
            <person name="Verhelst B."/>
            <person name="Lin Y.-C."/>
            <person name="Bayer T."/>
            <person name="Collen J."/>
            <person name="Dattolo E."/>
            <person name="De Paoli E."/>
            <person name="Dittami S."/>
            <person name="Maumus F."/>
            <person name="Michel G."/>
            <person name="Kersting A."/>
            <person name="Lauritano C."/>
            <person name="Lohaus R."/>
            <person name="Toepel M."/>
            <person name="Tonon T."/>
            <person name="Vanneste K."/>
            <person name="Amirebrahimi M."/>
            <person name="Brakel J."/>
            <person name="Bostroem C."/>
            <person name="Chovatia M."/>
            <person name="Grimwood J."/>
            <person name="Jenkins J.W."/>
            <person name="Jueterbock A."/>
            <person name="Mraz A."/>
            <person name="Stam W.T."/>
            <person name="Tice H."/>
            <person name="Bornberg-Bauer E."/>
            <person name="Green P.J."/>
            <person name="Pearson G.A."/>
            <person name="Procaccini G."/>
            <person name="Duarte C.M."/>
            <person name="Schmutz J."/>
            <person name="Reusch T.B.H."/>
            <person name="Van de Peer Y."/>
        </authorList>
    </citation>
    <scope>NUCLEOTIDE SEQUENCE [LARGE SCALE GENOMIC DNA]</scope>
    <source>
        <strain evidence="3">cv. Finnish</strain>
    </source>
</reference>
<accession>A0A0K9PJQ2</accession>
<sequence>MADSDGGVTAGATAYQTFRTLVEKADKNFAAVHDLPITTYVGGASVQAHYTYCYKKVFKAYTRLWRFQQEHRKELLESGMRRREIGEIASRIGQLYYDQYRRTSESRFLVEAYVFYEAVWSRKYFGEEDSRLKKKIISGSFRNQKAGKKEPDLGLRGKELRFYARFVVIALLLQRMEVVRQLVDKFRALLDDCKISFPGTNFKEWKQVLQEIARFLKADSCFPNSRPLRYNGVLDSYLSSRSSVARFHPTRVLKLQDAILTGYRRNEVKYAELTLDSFRMLQSLEWEPSGSFYQKGPMELNSSNGYSDVSGVSGLIDINLAVDMIDSSLPPNPYKAVLYRPSVPQLIAVIAAICEVLSPDSILLIYISSSGRSEENNKSFLKDNIEALRNSNSSISSQSRDHCVTSPHDKDYSNDSPGDYLWLGSRGDNSMNKLYPADLISFTRKPLFLIIDSDNSNAFKILHGTEKGEAVALFLSPLKPVVPSISDWDITAKGSQFTFFLTAPLRAFCQLVGLSDIGLDTYNNTELALSTAFANWEVILCTSSSDLDHVWAQVFPDPFLRRLILRFVFCRSVLYLYNHPEKSPQHVPCCLPELPDSMSPDSSAVQTGICLVAESLGVVSQFCFNECIGGSSYSRSS</sequence>
<dbReference type="GO" id="GO:0005634">
    <property type="term" value="C:nucleus"/>
    <property type="evidence" value="ECO:0000318"/>
    <property type="project" value="GO_Central"/>
</dbReference>
<feature type="region of interest" description="Disordered" evidence="1">
    <location>
        <begin position="392"/>
        <end position="412"/>
    </location>
</feature>
<evidence type="ECO:0000313" key="3">
    <source>
        <dbReference type="Proteomes" id="UP000036987"/>
    </source>
</evidence>
<evidence type="ECO:0000256" key="1">
    <source>
        <dbReference type="SAM" id="MobiDB-lite"/>
    </source>
</evidence>
<dbReference type="PANTHER" id="PTHR21243">
    <property type="entry name" value="PROTEIN SCAI"/>
    <property type="match status" value="1"/>
</dbReference>
<evidence type="ECO:0000313" key="2">
    <source>
        <dbReference type="EMBL" id="KMZ68470.1"/>
    </source>
</evidence>
<dbReference type="OMA" id="HCIHPGD"/>
<dbReference type="Proteomes" id="UP000036987">
    <property type="component" value="Unassembled WGS sequence"/>
</dbReference>
<dbReference type="OrthoDB" id="525027at2759"/>
<comment type="caution">
    <text evidence="2">The sequence shown here is derived from an EMBL/GenBank/DDBJ whole genome shotgun (WGS) entry which is preliminary data.</text>
</comment>
<dbReference type="AlphaFoldDB" id="A0A0K9PJQ2"/>
<dbReference type="InterPro" id="IPR022709">
    <property type="entry name" value="SCAI"/>
</dbReference>
<gene>
    <name evidence="2" type="ORF">ZOSMA_23G01290</name>
</gene>
<dbReference type="GO" id="GO:0003714">
    <property type="term" value="F:transcription corepressor activity"/>
    <property type="evidence" value="ECO:0000318"/>
    <property type="project" value="GO_Central"/>
</dbReference>
<proteinExistence type="predicted"/>
<feature type="compositionally biased region" description="Basic and acidic residues" evidence="1">
    <location>
        <begin position="399"/>
        <end position="412"/>
    </location>
</feature>